<name>M8CFN3_AEGTA</name>
<evidence type="ECO:0000256" key="5">
    <source>
        <dbReference type="ARBA" id="ARBA00023242"/>
    </source>
</evidence>
<organism evidence="7">
    <name type="scientific">Aegilops tauschii</name>
    <name type="common">Tausch's goatgrass</name>
    <name type="synonym">Aegilops squarrosa</name>
    <dbReference type="NCBI Taxonomy" id="37682"/>
    <lineage>
        <taxon>Eukaryota</taxon>
        <taxon>Viridiplantae</taxon>
        <taxon>Streptophyta</taxon>
        <taxon>Embryophyta</taxon>
        <taxon>Tracheophyta</taxon>
        <taxon>Spermatophyta</taxon>
        <taxon>Magnoliopsida</taxon>
        <taxon>Liliopsida</taxon>
        <taxon>Poales</taxon>
        <taxon>Poaceae</taxon>
        <taxon>BOP clade</taxon>
        <taxon>Pooideae</taxon>
        <taxon>Triticodae</taxon>
        <taxon>Triticeae</taxon>
        <taxon>Triticinae</taxon>
        <taxon>Aegilops</taxon>
    </lineage>
</organism>
<evidence type="ECO:0000313" key="7">
    <source>
        <dbReference type="EnsemblPlants" id="EMT25962"/>
    </source>
</evidence>
<keyword evidence="4" id="KW-0804">Transcription</keyword>
<reference evidence="7" key="1">
    <citation type="submission" date="2015-06" db="UniProtKB">
        <authorList>
            <consortium name="EnsemblPlants"/>
        </authorList>
    </citation>
    <scope>IDENTIFICATION</scope>
</reference>
<keyword evidence="5" id="KW-0539">Nucleus</keyword>
<dbReference type="GO" id="GO:0003677">
    <property type="term" value="F:DNA binding"/>
    <property type="evidence" value="ECO:0007669"/>
    <property type="project" value="UniProtKB-KW"/>
</dbReference>
<dbReference type="InterPro" id="IPR044808">
    <property type="entry name" value="ERF_plant"/>
</dbReference>
<dbReference type="Gene3D" id="3.30.730.10">
    <property type="entry name" value="AP2/ERF domain"/>
    <property type="match status" value="1"/>
</dbReference>
<evidence type="ECO:0000256" key="6">
    <source>
        <dbReference type="SAM" id="MobiDB-lite"/>
    </source>
</evidence>
<dbReference type="SMART" id="SM00380">
    <property type="entry name" value="AP2"/>
    <property type="match status" value="1"/>
</dbReference>
<comment type="subcellular location">
    <subcellularLocation>
        <location evidence="1">Nucleus</location>
    </subcellularLocation>
</comment>
<dbReference type="Pfam" id="PF00847">
    <property type="entry name" value="AP2"/>
    <property type="match status" value="1"/>
</dbReference>
<evidence type="ECO:0000256" key="4">
    <source>
        <dbReference type="ARBA" id="ARBA00023163"/>
    </source>
</evidence>
<evidence type="ECO:0000256" key="2">
    <source>
        <dbReference type="ARBA" id="ARBA00023015"/>
    </source>
</evidence>
<sequence length="445" mass="48142">MELNHNGYGYYDNNGSYTNDGNPCYYGMSYATSEPSYGYQYQQSASTQPQSSYDNHYYQYDITNSSSSAAPSYAAADDIAPYAQEQHPQYLNFGGSSYQYDGAASAMGMGMGMGMDQFSALMEATSISPAAPSWAEQQEAKKAKAETPQLIGVRRRPWGKYAAEIRDSTRGGGRAERREGKEGKGGASAADRRAEAAVGQSSYDNHRYAAYDISNSSSSSAAPSYAAADDIAPYAQQQQPQHLHFGGSSYQYDGAGSAMDMDMDMDMDQFSALMEATSISPAAPSWAEQHEAKKANAESPQLIGVRGRPWGKYAAEIRDSTRNGARVWLGTFDTPEAAALTYDQAAYTSRGPAAVLNFPVERVRESLRVLKLGKAAAAGEDDSPVLALKRRHCMRKRTPKGKGQEGDMKKQPGGAAAASSVLELEDLGADYLEELLALSEQWSNE</sequence>
<dbReference type="InterPro" id="IPR001471">
    <property type="entry name" value="AP2/ERF_dom"/>
</dbReference>
<dbReference type="PRINTS" id="PR00367">
    <property type="entry name" value="ETHRSPELEMNT"/>
</dbReference>
<keyword evidence="3" id="KW-0238">DNA-binding</keyword>
<keyword evidence="2" id="KW-0805">Transcription regulation</keyword>
<dbReference type="GO" id="GO:0009873">
    <property type="term" value="P:ethylene-activated signaling pathway"/>
    <property type="evidence" value="ECO:0007669"/>
    <property type="project" value="InterPro"/>
</dbReference>
<feature type="compositionally biased region" description="Basic and acidic residues" evidence="6">
    <location>
        <begin position="163"/>
        <end position="195"/>
    </location>
</feature>
<dbReference type="PANTHER" id="PTHR31190">
    <property type="entry name" value="DNA-BINDING DOMAIN"/>
    <property type="match status" value="1"/>
</dbReference>
<dbReference type="EnsemblPlants" id="EMT25962">
    <property type="protein sequence ID" value="EMT25962"/>
    <property type="gene ID" value="F775_23621"/>
</dbReference>
<proteinExistence type="predicted"/>
<dbReference type="GO" id="GO:0005634">
    <property type="term" value="C:nucleus"/>
    <property type="evidence" value="ECO:0007669"/>
    <property type="project" value="UniProtKB-SubCell"/>
</dbReference>
<evidence type="ECO:0000256" key="3">
    <source>
        <dbReference type="ARBA" id="ARBA00023125"/>
    </source>
</evidence>
<dbReference type="AlphaFoldDB" id="M8CFN3"/>
<dbReference type="InterPro" id="IPR036955">
    <property type="entry name" value="AP2/ERF_dom_sf"/>
</dbReference>
<dbReference type="SUPFAM" id="SSF54171">
    <property type="entry name" value="DNA-binding domain"/>
    <property type="match status" value="1"/>
</dbReference>
<dbReference type="GO" id="GO:0003700">
    <property type="term" value="F:DNA-binding transcription factor activity"/>
    <property type="evidence" value="ECO:0007669"/>
    <property type="project" value="InterPro"/>
</dbReference>
<feature type="region of interest" description="Disordered" evidence="6">
    <location>
        <begin position="162"/>
        <end position="199"/>
    </location>
</feature>
<dbReference type="ExpressionAtlas" id="M8CFN3">
    <property type="expression patterns" value="baseline"/>
</dbReference>
<evidence type="ECO:0000256" key="1">
    <source>
        <dbReference type="ARBA" id="ARBA00004123"/>
    </source>
</evidence>
<feature type="region of interest" description="Disordered" evidence="6">
    <location>
        <begin position="393"/>
        <end position="417"/>
    </location>
</feature>
<dbReference type="PROSITE" id="PS51032">
    <property type="entry name" value="AP2_ERF"/>
    <property type="match status" value="1"/>
</dbReference>
<dbReference type="InterPro" id="IPR016177">
    <property type="entry name" value="DNA-bd_dom_sf"/>
</dbReference>
<dbReference type="CDD" id="cd00018">
    <property type="entry name" value="AP2"/>
    <property type="match status" value="1"/>
</dbReference>
<dbReference type="PANTHER" id="PTHR31190:SF485">
    <property type="entry name" value="AP2_ERF DOMAIN-CONTAINING PROTEIN"/>
    <property type="match status" value="1"/>
</dbReference>
<protein>
    <submittedName>
        <fullName evidence="7">Ethylene-responsive transcription factor 1B</fullName>
    </submittedName>
</protein>
<accession>M8CFN3</accession>